<evidence type="ECO:0000313" key="7">
    <source>
        <dbReference type="Proteomes" id="UP001374579"/>
    </source>
</evidence>
<feature type="region of interest" description="Disordered" evidence="3">
    <location>
        <begin position="97"/>
        <end position="200"/>
    </location>
</feature>
<comment type="caution">
    <text evidence="2">Lacks conserved residue(s) required for the propagation of feature annotation.</text>
</comment>
<feature type="compositionally biased region" description="Polar residues" evidence="3">
    <location>
        <begin position="1231"/>
        <end position="1241"/>
    </location>
</feature>
<evidence type="ECO:0000256" key="3">
    <source>
        <dbReference type="SAM" id="MobiDB-lite"/>
    </source>
</evidence>
<accession>A0AAN9AT86</accession>
<dbReference type="InterPro" id="IPR011641">
    <property type="entry name" value="Tyr-kin_ephrin_A/B_rcpt-like"/>
</dbReference>
<feature type="compositionally biased region" description="Basic and acidic residues" evidence="3">
    <location>
        <begin position="1168"/>
        <end position="1177"/>
    </location>
</feature>
<dbReference type="PROSITE" id="PS00010">
    <property type="entry name" value="ASX_HYDROXYL"/>
    <property type="match status" value="1"/>
</dbReference>
<feature type="compositionally biased region" description="Basic and acidic residues" evidence="3">
    <location>
        <begin position="1132"/>
        <end position="1146"/>
    </location>
</feature>
<feature type="compositionally biased region" description="Polar residues" evidence="3">
    <location>
        <begin position="331"/>
        <end position="347"/>
    </location>
</feature>
<dbReference type="PANTHER" id="PTHR46967">
    <property type="entry name" value="INSULIN-LIKE GROWTH FACTOR BINDING PROTEIN,N-TERMINAL"/>
    <property type="match status" value="1"/>
</dbReference>
<keyword evidence="7" id="KW-1185">Reference proteome</keyword>
<dbReference type="PROSITE" id="PS01186">
    <property type="entry name" value="EGF_2"/>
    <property type="match status" value="1"/>
</dbReference>
<proteinExistence type="predicted"/>
<evidence type="ECO:0000256" key="2">
    <source>
        <dbReference type="PROSITE-ProRule" id="PRU00076"/>
    </source>
</evidence>
<feature type="chain" id="PRO_5042979486" description="EGF-like domain-containing protein" evidence="4">
    <location>
        <begin position="24"/>
        <end position="1640"/>
    </location>
</feature>
<evidence type="ECO:0000256" key="1">
    <source>
        <dbReference type="ARBA" id="ARBA00023157"/>
    </source>
</evidence>
<feature type="signal peptide" evidence="4">
    <location>
        <begin position="1"/>
        <end position="23"/>
    </location>
</feature>
<dbReference type="Gene3D" id="2.10.50.10">
    <property type="entry name" value="Tumor Necrosis Factor Receptor, subunit A, domain 2"/>
    <property type="match status" value="4"/>
</dbReference>
<feature type="region of interest" description="Disordered" evidence="3">
    <location>
        <begin position="1260"/>
        <end position="1330"/>
    </location>
</feature>
<feature type="region of interest" description="Disordered" evidence="3">
    <location>
        <begin position="1132"/>
        <end position="1247"/>
    </location>
</feature>
<dbReference type="Proteomes" id="UP001374579">
    <property type="component" value="Unassembled WGS sequence"/>
</dbReference>
<name>A0AAN9AT86_9CAEN</name>
<feature type="region of interest" description="Disordered" evidence="3">
    <location>
        <begin position="1612"/>
        <end position="1640"/>
    </location>
</feature>
<feature type="compositionally biased region" description="Low complexity" evidence="3">
    <location>
        <begin position="152"/>
        <end position="164"/>
    </location>
</feature>
<dbReference type="Gene3D" id="2.10.25.10">
    <property type="entry name" value="Laminin"/>
    <property type="match status" value="1"/>
</dbReference>
<organism evidence="6 7">
    <name type="scientific">Littorina saxatilis</name>
    <dbReference type="NCBI Taxonomy" id="31220"/>
    <lineage>
        <taxon>Eukaryota</taxon>
        <taxon>Metazoa</taxon>
        <taxon>Spiralia</taxon>
        <taxon>Lophotrochozoa</taxon>
        <taxon>Mollusca</taxon>
        <taxon>Gastropoda</taxon>
        <taxon>Caenogastropoda</taxon>
        <taxon>Littorinimorpha</taxon>
        <taxon>Littorinoidea</taxon>
        <taxon>Littorinidae</taxon>
        <taxon>Littorina</taxon>
    </lineage>
</organism>
<dbReference type="SUPFAM" id="SSF57196">
    <property type="entry name" value="EGF/Laminin"/>
    <property type="match status" value="1"/>
</dbReference>
<feature type="domain" description="EGF-like" evidence="5">
    <location>
        <begin position="593"/>
        <end position="628"/>
    </location>
</feature>
<feature type="region of interest" description="Disordered" evidence="3">
    <location>
        <begin position="331"/>
        <end position="361"/>
    </location>
</feature>
<evidence type="ECO:0000256" key="4">
    <source>
        <dbReference type="SAM" id="SignalP"/>
    </source>
</evidence>
<evidence type="ECO:0000313" key="6">
    <source>
        <dbReference type="EMBL" id="KAK7092511.1"/>
    </source>
</evidence>
<dbReference type="SMART" id="SM01411">
    <property type="entry name" value="Ephrin_rec_like"/>
    <property type="match status" value="4"/>
</dbReference>
<keyword evidence="1 2" id="KW-1015">Disulfide bond</keyword>
<keyword evidence="4" id="KW-0732">Signal</keyword>
<dbReference type="PROSITE" id="PS00022">
    <property type="entry name" value="EGF_1"/>
    <property type="match status" value="1"/>
</dbReference>
<feature type="disulfide bond" evidence="2">
    <location>
        <begin position="618"/>
        <end position="627"/>
    </location>
</feature>
<feature type="compositionally biased region" description="Low complexity" evidence="3">
    <location>
        <begin position="130"/>
        <end position="142"/>
    </location>
</feature>
<feature type="compositionally biased region" description="Low complexity" evidence="3">
    <location>
        <begin position="175"/>
        <end position="188"/>
    </location>
</feature>
<dbReference type="EMBL" id="JBAMIC010000021">
    <property type="protein sequence ID" value="KAK7092511.1"/>
    <property type="molecule type" value="Genomic_DNA"/>
</dbReference>
<feature type="disulfide bond" evidence="2">
    <location>
        <begin position="597"/>
        <end position="607"/>
    </location>
</feature>
<dbReference type="Pfam" id="PF07699">
    <property type="entry name" value="Ephrin_rec_like"/>
    <property type="match status" value="3"/>
</dbReference>
<feature type="compositionally biased region" description="Low complexity" evidence="3">
    <location>
        <begin position="104"/>
        <end position="113"/>
    </location>
</feature>
<keyword evidence="2" id="KW-0245">EGF-like domain</keyword>
<protein>
    <recommendedName>
        <fullName evidence="5">EGF-like domain-containing protein</fullName>
    </recommendedName>
</protein>
<dbReference type="PROSITE" id="PS50026">
    <property type="entry name" value="EGF_3"/>
    <property type="match status" value="1"/>
</dbReference>
<dbReference type="InterPro" id="IPR000742">
    <property type="entry name" value="EGF"/>
</dbReference>
<gene>
    <name evidence="6" type="ORF">V1264_008247</name>
</gene>
<dbReference type="PANTHER" id="PTHR46967:SF1">
    <property type="entry name" value="KERATIN-ASSOCIATED PROTEIN 16-1-LIKE"/>
    <property type="match status" value="1"/>
</dbReference>
<evidence type="ECO:0000259" key="5">
    <source>
        <dbReference type="PROSITE" id="PS50026"/>
    </source>
</evidence>
<dbReference type="InterPro" id="IPR000152">
    <property type="entry name" value="EGF-type_Asp/Asn_hydroxyl_site"/>
</dbReference>
<sequence>MFWNSRILAIICLMASGLTVVYAVQGSTQKPVQAHFTIFEDDITSTFTHNADEKRDVTEAATATHDVKLDHPNVTQAKPNAATVLTQNLLTSALQTARQKENATKATTTAKRTSPAVRGFTGEHGKTDPTTDTDANDSSTTSRHPKPNEIGTWTTSSVTVLSVTPGAPKQPGEKTGISTLSIGSTSVSANTAETETTKDVDAATSDSSITAGISNAVNIQTTADDVMFVSPTTLGIQDTRDVETTTKYVTFVSPTTLEIQNTRDARTKNDDVTLISPGTTEIPHSDYVVTTANDEVSSVSHTTMETKTIRNDVTSATEEKRHNTIGATATARQYTSTTNRASSTSEACTPGFHSDSGTEPCESCPQGTYQSWDGAMTCDPCPGVTWTKGRNSTSPNDCIPTDILLTSKDILTVAKPNGWRMLTVAGWFYIYPGSRVTIQVNRLGGMSSMVSIAVADHATPLSSARDTVEDNSFHDAARHTINGVFTIEHTSWFMLIFEEESDTFYLTRDEYGKYVVRYVYFSLSSYTRATSLTFTPHGNVKIHGLSYMTESPGLRAFIDNFRFKETCAVKTSGDSSFVRVPSHFLVMPSQCDPGDECATNPCNGHPCNNHPGYFTCNCSKGWTGDLCQTPPAGCFGNSCTRTTPKTGVACEPGKEVRGSSCVPCAVGWWNSGNGTQRFEPCTPCPHGYVTATEGASHLQNCSIRDCPAGDFIDGQRGELCSPCAVDSYQNKARQDHCRPCSPGTHTKTAGSSSLSDCIAPPGVKNTASMNLKYALVVACSSKGVKSVELSLRGRVLGLISEWPDICSDRSCSNAQVSASCAGHNSKAVIAVVKLDKLPVTLTSISTGTTMTAKDMLLTSAVQNDVFQLPESRGAKLEKDDIDVTVEIACAVGFQKIGDTCDCGEGTFRNTSNNSVQCEVCPAGSYQDRPGKYSCNPCPAGTFTSATGADQQSDCTVTGTNVPDTSSSGPKVSATLIGSIVGGFLGLLAILLVVITVCKIFRNGGPMKRIPITCVYDEEHPYTGLTPVRGARGYGDNEAFPLRQHRGGQISFIHPEFPPRPSKEEEELYDYIADNVPNNEPIRYVITPTPTVRESGSNDLNNEGGDYLLASLPREETAAKVLLDITSATLEVPREKSRSLTREDHISDYSQPVDAYKRVNPNASSTSRKAADMRRSDYLEPYNTYKRPPVPRPASVERKKEANPGPPTPRRQSYPSLKKDAKSSAVGADPGGSNNCLHSPTPDSDENGMAEYVQLDPLKLPVKRSLPKGKDGYIKMNPNPKSPAADKNSLETDAAFGSLDNPSHVKRDDVNDTVGGSLEYSRPAHLTDDNEDYQAPEQTHRTFIYDTPVKYAVTDDSRVSSVGNYEPSFTNPEDSVSPASPASEVVYSVPRKNDISDAFHDSSGITNPASVTEDDEDYIKALPIDDEVFYAKHGSNDDKIAYRGSFGKTSPVHGNEDDGVYQTPAPTYGTIVRVRPGSKYAADVFEGSSDKINPAHVEGEDGVYQTPAPTYSMIVRTRPGSKYTADAFQGSSGKINPAYITEDDHGYLKPASIRGKIMYGTLTENEDVTYAAVRDSNPDDFEEDDGDYIIPEPPPAEVTVRATPVTHYIKNGPRLSRNFRRSKHEDKRVEDGPAYLQTTDL</sequence>
<comment type="caution">
    <text evidence="6">The sequence shown here is derived from an EMBL/GenBank/DDBJ whole genome shotgun (WGS) entry which is preliminary data.</text>
</comment>
<reference evidence="6 7" key="1">
    <citation type="submission" date="2024-02" db="EMBL/GenBank/DDBJ databases">
        <title>Chromosome-scale genome assembly of the rough periwinkle Littorina saxatilis.</title>
        <authorList>
            <person name="De Jode A."/>
            <person name="Faria R."/>
            <person name="Formenti G."/>
            <person name="Sims Y."/>
            <person name="Smith T.P."/>
            <person name="Tracey A."/>
            <person name="Wood J.M.D."/>
            <person name="Zagrodzka Z.B."/>
            <person name="Johannesson K."/>
            <person name="Butlin R.K."/>
            <person name="Leder E.H."/>
        </authorList>
    </citation>
    <scope>NUCLEOTIDE SEQUENCE [LARGE SCALE GENOMIC DNA]</scope>
    <source>
        <strain evidence="6">Snail1</strain>
        <tissue evidence="6">Muscle</tissue>
    </source>
</reference>